<dbReference type="InterPro" id="IPR036390">
    <property type="entry name" value="WH_DNA-bd_sf"/>
</dbReference>
<dbReference type="AlphaFoldDB" id="A0A9W7XI91"/>
<name>A0A9W7XI91_9FUNG</name>
<evidence type="ECO:0000256" key="2">
    <source>
        <dbReference type="ARBA" id="ARBA00009870"/>
    </source>
</evidence>
<dbReference type="PANTHER" id="PTHR12585">
    <property type="entry name" value="SCC1 / RAD21 FAMILY MEMBER"/>
    <property type="match status" value="1"/>
</dbReference>
<dbReference type="GO" id="GO:0003682">
    <property type="term" value="F:chromatin binding"/>
    <property type="evidence" value="ECO:0007669"/>
    <property type="project" value="TreeGrafter"/>
</dbReference>
<dbReference type="PANTHER" id="PTHR12585:SF69">
    <property type="entry name" value="FI11703P"/>
    <property type="match status" value="1"/>
</dbReference>
<dbReference type="EMBL" id="JANBOH010000269">
    <property type="protein sequence ID" value="KAJ1643314.1"/>
    <property type="molecule type" value="Genomic_DNA"/>
</dbReference>
<organism evidence="6 7">
    <name type="scientific">Coemansia asiatica</name>
    <dbReference type="NCBI Taxonomy" id="1052880"/>
    <lineage>
        <taxon>Eukaryota</taxon>
        <taxon>Fungi</taxon>
        <taxon>Fungi incertae sedis</taxon>
        <taxon>Zoopagomycota</taxon>
        <taxon>Kickxellomycotina</taxon>
        <taxon>Kickxellomycetes</taxon>
        <taxon>Kickxellales</taxon>
        <taxon>Kickxellaceae</taxon>
        <taxon>Coemansia</taxon>
    </lineage>
</organism>
<feature type="domain" description="Rad21/Rec8-like protein C-terminal eukaryotic" evidence="4">
    <location>
        <begin position="601"/>
        <end position="650"/>
    </location>
</feature>
<dbReference type="GO" id="GO:0007064">
    <property type="term" value="P:mitotic sister chromatid cohesion"/>
    <property type="evidence" value="ECO:0007669"/>
    <property type="project" value="TreeGrafter"/>
</dbReference>
<dbReference type="Gene3D" id="1.10.10.580">
    <property type="entry name" value="Structural maintenance of chromosome 1. Chain E"/>
    <property type="match status" value="1"/>
</dbReference>
<dbReference type="InterPro" id="IPR006910">
    <property type="entry name" value="Rad21_Rec8_N"/>
</dbReference>
<dbReference type="InterPro" id="IPR039781">
    <property type="entry name" value="Rad21/Rec8-like"/>
</dbReference>
<comment type="caution">
    <text evidence="6">The sequence shown here is derived from an EMBL/GenBank/DDBJ whole genome shotgun (WGS) entry which is preliminary data.</text>
</comment>
<gene>
    <name evidence="6" type="primary">MCD1</name>
    <name evidence="6" type="ORF">LPJ64_004902</name>
</gene>
<dbReference type="Pfam" id="PF04825">
    <property type="entry name" value="Rad21_Rec8_N"/>
    <property type="match status" value="1"/>
</dbReference>
<evidence type="ECO:0000313" key="6">
    <source>
        <dbReference type="EMBL" id="KAJ1643314.1"/>
    </source>
</evidence>
<keyword evidence="7" id="KW-1185">Reference proteome</keyword>
<keyword evidence="3" id="KW-0539">Nucleus</keyword>
<reference evidence="6" key="1">
    <citation type="submission" date="2022-07" db="EMBL/GenBank/DDBJ databases">
        <title>Phylogenomic reconstructions and comparative analyses of Kickxellomycotina fungi.</title>
        <authorList>
            <person name="Reynolds N.K."/>
            <person name="Stajich J.E."/>
            <person name="Barry K."/>
            <person name="Grigoriev I.V."/>
            <person name="Crous P."/>
            <person name="Smith M.E."/>
        </authorList>
    </citation>
    <scope>NUCLEOTIDE SEQUENCE</scope>
    <source>
        <strain evidence="6">NBRC 105413</strain>
    </source>
</reference>
<dbReference type="Proteomes" id="UP001145021">
    <property type="component" value="Unassembled WGS sequence"/>
</dbReference>
<comment type="similarity">
    <text evidence="2">Belongs to the rad21 family.</text>
</comment>
<evidence type="ECO:0000256" key="3">
    <source>
        <dbReference type="ARBA" id="ARBA00023242"/>
    </source>
</evidence>
<accession>A0A9W7XI91</accession>
<dbReference type="GO" id="GO:0030892">
    <property type="term" value="C:mitotic cohesin complex"/>
    <property type="evidence" value="ECO:0007669"/>
    <property type="project" value="TreeGrafter"/>
</dbReference>
<dbReference type="InterPro" id="IPR023093">
    <property type="entry name" value="ScpA-like_C"/>
</dbReference>
<comment type="subcellular location">
    <subcellularLocation>
        <location evidence="1">Nucleus</location>
    </subcellularLocation>
</comment>
<evidence type="ECO:0000313" key="7">
    <source>
        <dbReference type="Proteomes" id="UP001145021"/>
    </source>
</evidence>
<protein>
    <submittedName>
        <fullName evidence="6">Sister chromatid cohesion protein 1</fullName>
    </submittedName>
</protein>
<evidence type="ECO:0000259" key="4">
    <source>
        <dbReference type="Pfam" id="PF04824"/>
    </source>
</evidence>
<dbReference type="InterPro" id="IPR006909">
    <property type="entry name" value="Rad21/Rec8_C_eu"/>
</dbReference>
<dbReference type="GO" id="GO:0005634">
    <property type="term" value="C:nucleus"/>
    <property type="evidence" value="ECO:0007669"/>
    <property type="project" value="UniProtKB-SubCell"/>
</dbReference>
<dbReference type="SUPFAM" id="SSF46785">
    <property type="entry name" value="Winged helix' DNA-binding domain"/>
    <property type="match status" value="1"/>
</dbReference>
<evidence type="ECO:0000259" key="5">
    <source>
        <dbReference type="Pfam" id="PF04825"/>
    </source>
</evidence>
<dbReference type="Pfam" id="PF04824">
    <property type="entry name" value="Rad21_Rec8"/>
    <property type="match status" value="1"/>
</dbReference>
<dbReference type="GO" id="GO:1990414">
    <property type="term" value="P:replication-born double-strand break repair via sister chromatid exchange"/>
    <property type="evidence" value="ECO:0007669"/>
    <property type="project" value="TreeGrafter"/>
</dbReference>
<feature type="domain" description="Rad21/Rec8-like protein N-terminal" evidence="5">
    <location>
        <begin position="1"/>
        <end position="100"/>
    </location>
</feature>
<evidence type="ECO:0000256" key="1">
    <source>
        <dbReference type="ARBA" id="ARBA00004123"/>
    </source>
</evidence>
<proteinExistence type="inferred from homology"/>
<sequence length="670" mass="72036">MFYAEAILSKKGPLAKVWLAAHLERKLTKAQLLQANIPGSVGAIIGQDQGPPLALRLSGQLLLGVSRIYARKARYLLEDCNDALIRIKMAFRPGAADITSDAMVATHSAITLPEALTEFDVLLPSASRMLGPGGSGMGMGMGMGMGVDTSADMAAAAALNTSRIQDITLAEQSFDVSMVARGTGDAGEAAFGEQDLLGRDDDFRLDLDADFVFSPPQQPIQEPSMAFDASALEPEVGRDAMRGLDESMIGARAEDISLLGKQIGDLDVQGSGMDISREDLAAGFDGGDVLRFGDDAELAMASGFGDISIVPNTQEVALQEAEAQVLAAPSHADRPMKRRRLNLSDLVAGDETLLSMNEVRNRMTDPADIVRVPTYLPPTKTARLEDMSSAAVAMRLLSINSGSPFEDLFAAPLSEHELIQETPAAPRYYEFDTSAFALTDRRESIVPEYTDNDEEFRLDTGDDVVFGDAANAADAAGQQLEAEELLANKTFEQLEQLEEESFQRQAEEQHQIGSGVSLFADALPVRDEDISLQVSQLSEVDIQDRANAGAQSEQMSSTADTGYSKNTIRAIHILDNACRSEDVPVSDTVDAASSTDANATLSFMNVAKDARRSDAVKLFFELLVLKTKDFIDVSQPGPFEDISIAPRTKLRRAADSIQVTRTLESGAIVV</sequence>